<dbReference type="EMBL" id="PFFQ01000034">
    <property type="protein sequence ID" value="PIW16824.1"/>
    <property type="molecule type" value="Genomic_DNA"/>
</dbReference>
<feature type="coiled-coil region" evidence="1">
    <location>
        <begin position="183"/>
        <end position="210"/>
    </location>
</feature>
<protein>
    <submittedName>
        <fullName evidence="3">Uncharacterized protein</fullName>
    </submittedName>
</protein>
<comment type="caution">
    <text evidence="3">The sequence shown here is derived from an EMBL/GenBank/DDBJ whole genome shotgun (WGS) entry which is preliminary data.</text>
</comment>
<gene>
    <name evidence="3" type="ORF">COW36_11115</name>
</gene>
<dbReference type="AlphaFoldDB" id="A0A2M7G5H0"/>
<sequence length="298" mass="34348">MNLSSYLKSLPETLKLKERYTASQAAFNSVLSRKTQEIQIQPAWSHLQPEFFRAPEVWQLNSPDLYPYYRILFYSTVALIVAVLLILIAFIQGFFVNEAKLFNAVMTNYASNNPKFQEKAQEYLKKYPQGSYHLSVENIVQSSSQIGYLAALNQAEHQPSYPLKMQAYQNVLSKYSAIPAERKQKLEIKLAKYTKQVQEYENLLNKARTYSKKEYFTSSLLLLSKLVKKGPVYGNLYTEAQDLLNSISIKKIDFYLVKGQLRKAKIALNDARIYGVSENVLTDLSKKIKNLEQLKPLR</sequence>
<feature type="transmembrane region" description="Helical" evidence="2">
    <location>
        <begin position="71"/>
        <end position="96"/>
    </location>
</feature>
<keyword evidence="1" id="KW-0175">Coiled coil</keyword>
<evidence type="ECO:0000313" key="4">
    <source>
        <dbReference type="Proteomes" id="UP000231019"/>
    </source>
</evidence>
<proteinExistence type="predicted"/>
<dbReference type="Proteomes" id="UP000231019">
    <property type="component" value="Unassembled WGS sequence"/>
</dbReference>
<keyword evidence="2" id="KW-1133">Transmembrane helix</keyword>
<evidence type="ECO:0000256" key="2">
    <source>
        <dbReference type="SAM" id="Phobius"/>
    </source>
</evidence>
<evidence type="ECO:0000256" key="1">
    <source>
        <dbReference type="SAM" id="Coils"/>
    </source>
</evidence>
<accession>A0A2M7G5H0</accession>
<evidence type="ECO:0000313" key="3">
    <source>
        <dbReference type="EMBL" id="PIW16824.1"/>
    </source>
</evidence>
<name>A0A2M7G5H0_9BACT</name>
<reference evidence="3 4" key="1">
    <citation type="submission" date="2017-09" db="EMBL/GenBank/DDBJ databases">
        <title>Depth-based differentiation of microbial function through sediment-hosted aquifers and enrichment of novel symbionts in the deep terrestrial subsurface.</title>
        <authorList>
            <person name="Probst A.J."/>
            <person name="Ladd B."/>
            <person name="Jarett J.K."/>
            <person name="Geller-Mcgrath D.E."/>
            <person name="Sieber C.M."/>
            <person name="Emerson J.B."/>
            <person name="Anantharaman K."/>
            <person name="Thomas B.C."/>
            <person name="Malmstrom R."/>
            <person name="Stieglmeier M."/>
            <person name="Klingl A."/>
            <person name="Woyke T."/>
            <person name="Ryan C.M."/>
            <person name="Banfield J.F."/>
        </authorList>
    </citation>
    <scope>NUCLEOTIDE SEQUENCE [LARGE SCALE GENOMIC DNA]</scope>
    <source>
        <strain evidence="3">CG17_big_fil_post_rev_8_21_14_2_50_48_46</strain>
    </source>
</reference>
<keyword evidence="2" id="KW-0812">Transmembrane</keyword>
<organism evidence="3 4">
    <name type="scientific">bacterium (Candidatus Blackallbacteria) CG17_big_fil_post_rev_8_21_14_2_50_48_46</name>
    <dbReference type="NCBI Taxonomy" id="2014261"/>
    <lineage>
        <taxon>Bacteria</taxon>
        <taxon>Candidatus Blackallbacteria</taxon>
    </lineage>
</organism>
<keyword evidence="2" id="KW-0472">Membrane</keyword>